<dbReference type="SUPFAM" id="SSF51206">
    <property type="entry name" value="cAMP-binding domain-like"/>
    <property type="match status" value="1"/>
</dbReference>
<dbReference type="OrthoDB" id="9807547at2"/>
<dbReference type="PANTHER" id="PTHR24567">
    <property type="entry name" value="CRP FAMILY TRANSCRIPTIONAL REGULATORY PROTEIN"/>
    <property type="match status" value="1"/>
</dbReference>
<dbReference type="Gene3D" id="2.60.120.10">
    <property type="entry name" value="Jelly Rolls"/>
    <property type="match status" value="1"/>
</dbReference>
<dbReference type="PANTHER" id="PTHR24567:SF68">
    <property type="entry name" value="DNA-BINDING TRANSCRIPTIONAL DUAL REGULATOR CRP"/>
    <property type="match status" value="1"/>
</dbReference>
<dbReference type="PROSITE" id="PS50042">
    <property type="entry name" value="CNMP_BINDING_3"/>
    <property type="match status" value="1"/>
</dbReference>
<evidence type="ECO:0000313" key="2">
    <source>
        <dbReference type="EMBL" id="OLP42723.1"/>
    </source>
</evidence>
<proteinExistence type="predicted"/>
<dbReference type="GO" id="GO:0016301">
    <property type="term" value="F:kinase activity"/>
    <property type="evidence" value="ECO:0007669"/>
    <property type="project" value="UniProtKB-KW"/>
</dbReference>
<organism evidence="2 3">
    <name type="scientific">Rhizobium oryziradicis</name>
    <dbReference type="NCBI Taxonomy" id="1867956"/>
    <lineage>
        <taxon>Bacteria</taxon>
        <taxon>Pseudomonadati</taxon>
        <taxon>Pseudomonadota</taxon>
        <taxon>Alphaproteobacteria</taxon>
        <taxon>Hyphomicrobiales</taxon>
        <taxon>Rhizobiaceae</taxon>
        <taxon>Rhizobium/Agrobacterium group</taxon>
        <taxon>Rhizobium</taxon>
    </lineage>
</organism>
<keyword evidence="2" id="KW-0418">Kinase</keyword>
<gene>
    <name evidence="2" type="ORF">BJF95_00940</name>
</gene>
<dbReference type="STRING" id="1867956.BJF95_00940"/>
<dbReference type="InterPro" id="IPR050397">
    <property type="entry name" value="Env_Response_Regulators"/>
</dbReference>
<dbReference type="Pfam" id="PF00027">
    <property type="entry name" value="cNMP_binding"/>
    <property type="match status" value="1"/>
</dbReference>
<dbReference type="GO" id="GO:0003700">
    <property type="term" value="F:DNA-binding transcription factor activity"/>
    <property type="evidence" value="ECO:0007669"/>
    <property type="project" value="TreeGrafter"/>
</dbReference>
<reference evidence="2 3" key="1">
    <citation type="submission" date="2016-09" db="EMBL/GenBank/DDBJ databases">
        <title>Rhizobium oryziradicis sp. nov., isolated from the root of rice.</title>
        <authorList>
            <person name="Zhao J."/>
            <person name="Zhang X."/>
        </authorList>
    </citation>
    <scope>NUCLEOTIDE SEQUENCE [LARGE SCALE GENOMIC DNA]</scope>
    <source>
        <strain evidence="2 3">N19</strain>
    </source>
</reference>
<sequence>MALSDDMQLLSALSLFHGLEPDELRLIAFGAEHRTVGPGQILFRERSPAECAYVVVRGQFELSILGRDGKPKVVTTVGSGTMLSELAMATMVERKYTAVALDDTEVMRIPRQLFHRLLEEYPRLGSVMQDRIRQNLMALASGAKSMEDQFR</sequence>
<dbReference type="InterPro" id="IPR018490">
    <property type="entry name" value="cNMP-bd_dom_sf"/>
</dbReference>
<evidence type="ECO:0000313" key="3">
    <source>
        <dbReference type="Proteomes" id="UP000186894"/>
    </source>
</evidence>
<protein>
    <submittedName>
        <fullName evidence="2">Protein kinase</fullName>
    </submittedName>
</protein>
<keyword evidence="2" id="KW-0808">Transferase</keyword>
<dbReference type="CDD" id="cd00038">
    <property type="entry name" value="CAP_ED"/>
    <property type="match status" value="1"/>
</dbReference>
<name>A0A1Q8ZLX3_9HYPH</name>
<dbReference type="InterPro" id="IPR000595">
    <property type="entry name" value="cNMP-bd_dom"/>
</dbReference>
<dbReference type="AlphaFoldDB" id="A0A1Q8ZLX3"/>
<dbReference type="SMART" id="SM00100">
    <property type="entry name" value="cNMP"/>
    <property type="match status" value="1"/>
</dbReference>
<dbReference type="Proteomes" id="UP000186894">
    <property type="component" value="Unassembled WGS sequence"/>
</dbReference>
<comment type="caution">
    <text evidence="2">The sequence shown here is derived from an EMBL/GenBank/DDBJ whole genome shotgun (WGS) entry which is preliminary data.</text>
</comment>
<dbReference type="GO" id="GO:0005829">
    <property type="term" value="C:cytosol"/>
    <property type="evidence" value="ECO:0007669"/>
    <property type="project" value="TreeGrafter"/>
</dbReference>
<dbReference type="EMBL" id="MKIM01000031">
    <property type="protein sequence ID" value="OLP42723.1"/>
    <property type="molecule type" value="Genomic_DNA"/>
</dbReference>
<feature type="domain" description="Cyclic nucleotide-binding" evidence="1">
    <location>
        <begin position="15"/>
        <end position="118"/>
    </location>
</feature>
<dbReference type="InterPro" id="IPR014710">
    <property type="entry name" value="RmlC-like_jellyroll"/>
</dbReference>
<accession>A0A1Q8ZLX3</accession>
<dbReference type="RefSeq" id="WP_075641417.1">
    <property type="nucleotide sequence ID" value="NZ_MKIM01000031.1"/>
</dbReference>
<keyword evidence="3" id="KW-1185">Reference proteome</keyword>
<evidence type="ECO:0000259" key="1">
    <source>
        <dbReference type="PROSITE" id="PS50042"/>
    </source>
</evidence>